<accession>A0ABY5AIT4</accession>
<dbReference type="InterPro" id="IPR020904">
    <property type="entry name" value="Sc_DH/Rdtase_CS"/>
</dbReference>
<dbReference type="Gene3D" id="3.40.50.720">
    <property type="entry name" value="NAD(P)-binding Rossmann-like Domain"/>
    <property type="match status" value="1"/>
</dbReference>
<dbReference type="PRINTS" id="PR00080">
    <property type="entry name" value="SDRFAMILY"/>
</dbReference>
<evidence type="ECO:0000256" key="3">
    <source>
        <dbReference type="RuleBase" id="RU000363"/>
    </source>
</evidence>
<comment type="similarity">
    <text evidence="1 3">Belongs to the short-chain dehydrogenases/reductases (SDR) family.</text>
</comment>
<dbReference type="Pfam" id="PF00106">
    <property type="entry name" value="adh_short"/>
    <property type="match status" value="1"/>
</dbReference>
<name>A0ABY5AIT4_9ACTO</name>
<keyword evidence="5" id="KW-1185">Reference proteome</keyword>
<evidence type="ECO:0000313" key="4">
    <source>
        <dbReference type="EMBL" id="USR80132.1"/>
    </source>
</evidence>
<organism evidence="4 5">
    <name type="scientific">Arcanobacterium pinnipediorum</name>
    <dbReference type="NCBI Taxonomy" id="1503041"/>
    <lineage>
        <taxon>Bacteria</taxon>
        <taxon>Bacillati</taxon>
        <taxon>Actinomycetota</taxon>
        <taxon>Actinomycetes</taxon>
        <taxon>Actinomycetales</taxon>
        <taxon>Actinomycetaceae</taxon>
        <taxon>Arcanobacterium</taxon>
    </lineage>
</organism>
<evidence type="ECO:0000313" key="5">
    <source>
        <dbReference type="Proteomes" id="UP001056109"/>
    </source>
</evidence>
<dbReference type="PROSITE" id="PS00061">
    <property type="entry name" value="ADH_SHORT"/>
    <property type="match status" value="1"/>
</dbReference>
<gene>
    <name evidence="4" type="ORF">NG665_03930</name>
</gene>
<dbReference type="PANTHER" id="PTHR44169">
    <property type="entry name" value="NADPH-DEPENDENT 1-ACYLDIHYDROXYACETONE PHOSPHATE REDUCTASE"/>
    <property type="match status" value="1"/>
</dbReference>
<protein>
    <submittedName>
        <fullName evidence="4">Oxidoreductase</fullName>
    </submittedName>
</protein>
<dbReference type="PRINTS" id="PR00081">
    <property type="entry name" value="GDHRDH"/>
</dbReference>
<reference evidence="4" key="1">
    <citation type="submission" date="2022-06" db="EMBL/GenBank/DDBJ databases">
        <title>Complete Genome Sequence of Arcanobacterium pinnipediorum strain DSM 28752 isolated from a harbour seal.</title>
        <authorList>
            <person name="Borowiak M."/>
            <person name="Kreitlow A."/>
            <person name="Alssahen M."/>
            <person name="Malorny B."/>
            <person name="Laemmler C."/>
            <person name="Prenger-Berninghoff E."/>
            <person name="Siebert U."/>
            <person name="Ploetz M."/>
            <person name="Abdulmawjood A."/>
        </authorList>
    </citation>
    <scope>NUCLEOTIDE SEQUENCE</scope>
    <source>
        <strain evidence="4">DSM 28752</strain>
    </source>
</reference>
<dbReference type="Proteomes" id="UP001056109">
    <property type="component" value="Chromosome"/>
</dbReference>
<dbReference type="PANTHER" id="PTHR44169:SF6">
    <property type="entry name" value="NADPH-DEPENDENT 1-ACYLDIHYDROXYACETONE PHOSPHATE REDUCTASE"/>
    <property type="match status" value="1"/>
</dbReference>
<keyword evidence="2" id="KW-0560">Oxidoreductase</keyword>
<dbReference type="EMBL" id="CP099547">
    <property type="protein sequence ID" value="USR80132.1"/>
    <property type="molecule type" value="Genomic_DNA"/>
</dbReference>
<dbReference type="SUPFAM" id="SSF51735">
    <property type="entry name" value="NAD(P)-binding Rossmann-fold domains"/>
    <property type="match status" value="1"/>
</dbReference>
<evidence type="ECO:0000256" key="1">
    <source>
        <dbReference type="ARBA" id="ARBA00006484"/>
    </source>
</evidence>
<dbReference type="RefSeq" id="WP_252673982.1">
    <property type="nucleotide sequence ID" value="NZ_CP099547.1"/>
</dbReference>
<dbReference type="CDD" id="cd05374">
    <property type="entry name" value="17beta-HSD-like_SDR_c"/>
    <property type="match status" value="1"/>
</dbReference>
<dbReference type="InterPro" id="IPR002347">
    <property type="entry name" value="SDR_fam"/>
</dbReference>
<dbReference type="NCBIfam" id="NF004826">
    <property type="entry name" value="PRK06182.1"/>
    <property type="match status" value="1"/>
</dbReference>
<sequence length="279" mass="30089">MKGWLKMARKVVLVTGGSSGFGEVAVAKLLEEGYVVYAAARRLERMAKVEQLGAKLLKMDVTSEEDVSAGIERIIQAEGSIYGLVNNAGYGGFGMLEDVTLAEAQRQFQVNVFGLMRVTKAVLPYMRSAGQGRIVNVASVVGKIAFPMGGWYSASKHAVEALSDSLRNEVRDFGIQVSIIEPGPVRTEFLDRALEVMDKVEHSSVYLGKVAAFKDAFATSYDHADGPEPTAAAIVNAIDSAKPKIRYAVSGAKPLLCAKAVLPTAIFDYFARRAMGMTR</sequence>
<evidence type="ECO:0000256" key="2">
    <source>
        <dbReference type="ARBA" id="ARBA00023002"/>
    </source>
</evidence>
<proteinExistence type="inferred from homology"/>
<dbReference type="InterPro" id="IPR036291">
    <property type="entry name" value="NAD(P)-bd_dom_sf"/>
</dbReference>